<gene>
    <name evidence="1" type="ORF">FHB240107_LOCUS8608</name>
</gene>
<protein>
    <submittedName>
        <fullName evidence="1">Uncharacterized protein</fullName>
    </submittedName>
</protein>
<proteinExistence type="predicted"/>
<dbReference type="AlphaFoldDB" id="A0ABC9HH59"/>
<reference evidence="1 2" key="1">
    <citation type="submission" date="2024-08" db="EMBL/GenBank/DDBJ databases">
        <authorList>
            <person name="Paterson S."/>
        </authorList>
    </citation>
    <scope>NUCLEOTIDE SEQUENCE [LARGE SCALE GENOMIC DNA]</scope>
</reference>
<evidence type="ECO:0000313" key="2">
    <source>
        <dbReference type="Proteomes" id="UP001189180"/>
    </source>
</evidence>
<evidence type="ECO:0000313" key="1">
    <source>
        <dbReference type="EMBL" id="CAM0512471.1"/>
    </source>
</evidence>
<comment type="caution">
    <text evidence="1">The sequence shown here is derived from an EMBL/GenBank/DDBJ whole genome shotgun (WGS) entry which is preliminary data.</text>
</comment>
<dbReference type="EMBL" id="CANUEZ050000214">
    <property type="protein sequence ID" value="CAM0512471.1"/>
    <property type="molecule type" value="Genomic_DNA"/>
</dbReference>
<name>A0ABC9HH59_FASHE</name>
<dbReference type="Proteomes" id="UP001189180">
    <property type="component" value="Unassembled WGS sequence"/>
</dbReference>
<sequence length="111" mass="12341">MKVSGGEVPNVDNIDYGPVQTYTCQTLNKATAETGTLDPSDKKTFGNHHQLAFSEQPEGLEPEEYDLGFWVDALHSVGSLHCIIQRRPSVIPITQARMYASKRTVNPHMAR</sequence>
<accession>A0ABC9HH59</accession>
<keyword evidence="2" id="KW-1185">Reference proteome</keyword>
<organism evidence="1 2">
    <name type="scientific">Fasciola hepatica</name>
    <name type="common">Liver fluke</name>
    <dbReference type="NCBI Taxonomy" id="6192"/>
    <lineage>
        <taxon>Eukaryota</taxon>
        <taxon>Metazoa</taxon>
        <taxon>Spiralia</taxon>
        <taxon>Lophotrochozoa</taxon>
        <taxon>Platyhelminthes</taxon>
        <taxon>Trematoda</taxon>
        <taxon>Digenea</taxon>
        <taxon>Plagiorchiida</taxon>
        <taxon>Echinostomata</taxon>
        <taxon>Echinostomatoidea</taxon>
        <taxon>Fasciolidae</taxon>
        <taxon>Fasciola</taxon>
    </lineage>
</organism>